<proteinExistence type="predicted"/>
<reference evidence="1 2" key="1">
    <citation type="submission" date="2012-03" db="EMBL/GenBank/DDBJ databases">
        <title>The Genome Sequence of Bartonella alsatica IBS 382.</title>
        <authorList>
            <consortium name="The Broad Institute Genome Sequencing Platform"/>
            <consortium name="The Broad Institute Genome Sequencing Center for Infectious Disease"/>
            <person name="Feldgarden M."/>
            <person name="Kirby J."/>
            <person name="Kosoy M."/>
            <person name="Birtles R."/>
            <person name="Probert W.S."/>
            <person name="Chiaraviglio L."/>
            <person name="Young S.K."/>
            <person name="Zeng Q."/>
            <person name="Gargeya S."/>
            <person name="Fitzgerald M."/>
            <person name="Haas B."/>
            <person name="Abouelleil A."/>
            <person name="Alvarado L."/>
            <person name="Arachchi H.M."/>
            <person name="Berlin A."/>
            <person name="Chapman S.B."/>
            <person name="Gearin G."/>
            <person name="Goldberg J."/>
            <person name="Griggs A."/>
            <person name="Gujja S."/>
            <person name="Hansen M."/>
            <person name="Heiman D."/>
            <person name="Howarth C."/>
            <person name="Larimer J."/>
            <person name="Lui A."/>
            <person name="MacDonald P.J.P."/>
            <person name="McCowen C."/>
            <person name="Montmayeur A."/>
            <person name="Murphy C."/>
            <person name="Neiman D."/>
            <person name="Pearson M."/>
            <person name="Priest M."/>
            <person name="Roberts A."/>
            <person name="Saif S."/>
            <person name="Shea T."/>
            <person name="Sisk P."/>
            <person name="Stolte C."/>
            <person name="Sykes S."/>
            <person name="Wortman J."/>
            <person name="Nusbaum C."/>
            <person name="Birren B."/>
        </authorList>
    </citation>
    <scope>NUCLEOTIDE SEQUENCE [LARGE SCALE GENOMIC DNA]</scope>
    <source>
        <strain evidence="1 2">IBS 382</strain>
    </source>
</reference>
<evidence type="ECO:0000313" key="1">
    <source>
        <dbReference type="EMBL" id="EJF76248.1"/>
    </source>
</evidence>
<accession>J0YNL4</accession>
<comment type="caution">
    <text evidence="1">The sequence shown here is derived from an EMBL/GenBank/DDBJ whole genome shotgun (WGS) entry which is preliminary data.</text>
</comment>
<dbReference type="Proteomes" id="UP000008761">
    <property type="component" value="Unassembled WGS sequence"/>
</dbReference>
<dbReference type="eggNOG" id="ENOG50301P5">
    <property type="taxonomic scope" value="Bacteria"/>
</dbReference>
<name>J0YNL4_9HYPH</name>
<dbReference type="EMBL" id="AIME01000001">
    <property type="protein sequence ID" value="EJF76248.1"/>
    <property type="molecule type" value="Genomic_DNA"/>
</dbReference>
<gene>
    <name evidence="1" type="ORF">MEC_00051</name>
</gene>
<evidence type="ECO:0000313" key="2">
    <source>
        <dbReference type="Proteomes" id="UP000008761"/>
    </source>
</evidence>
<dbReference type="STRING" id="1094551.MEC_00051"/>
<organism evidence="1 2">
    <name type="scientific">Bartonella alsatica IBS 382</name>
    <dbReference type="NCBI Taxonomy" id="1094551"/>
    <lineage>
        <taxon>Bacteria</taxon>
        <taxon>Pseudomonadati</taxon>
        <taxon>Pseudomonadota</taxon>
        <taxon>Alphaproteobacteria</taxon>
        <taxon>Hyphomicrobiales</taxon>
        <taxon>Bartonellaceae</taxon>
        <taxon>Bartonella</taxon>
    </lineage>
</organism>
<dbReference type="AlphaFoldDB" id="J0YNL4"/>
<dbReference type="HOGENOM" id="CLU_3305329_0_0_5"/>
<protein>
    <submittedName>
        <fullName evidence="1">Uncharacterized protein</fullName>
    </submittedName>
</protein>
<dbReference type="PATRIC" id="fig|1094551.3.peg.68"/>
<sequence>MKNTRIKVFLVISSILNDAFIPGIQVELDSQEAKNYGVF</sequence>